<dbReference type="Proteomes" id="UP000276133">
    <property type="component" value="Unassembled WGS sequence"/>
</dbReference>
<organism evidence="2 3">
    <name type="scientific">Brachionus plicatilis</name>
    <name type="common">Marine rotifer</name>
    <name type="synonym">Brachionus muelleri</name>
    <dbReference type="NCBI Taxonomy" id="10195"/>
    <lineage>
        <taxon>Eukaryota</taxon>
        <taxon>Metazoa</taxon>
        <taxon>Spiralia</taxon>
        <taxon>Gnathifera</taxon>
        <taxon>Rotifera</taxon>
        <taxon>Eurotatoria</taxon>
        <taxon>Monogononta</taxon>
        <taxon>Pseudotrocha</taxon>
        <taxon>Ploima</taxon>
        <taxon>Brachionidae</taxon>
        <taxon>Brachionus</taxon>
    </lineage>
</organism>
<sequence length="62" mass="7131">MTGNFRQIFGLLFDFSIPKASTAQDNFKFKKTICVESNLKKNQQSNNDDILPSSLNKSERKF</sequence>
<evidence type="ECO:0000256" key="1">
    <source>
        <dbReference type="SAM" id="MobiDB-lite"/>
    </source>
</evidence>
<feature type="compositionally biased region" description="Polar residues" evidence="1">
    <location>
        <begin position="43"/>
        <end position="56"/>
    </location>
</feature>
<feature type="region of interest" description="Disordered" evidence="1">
    <location>
        <begin position="43"/>
        <end position="62"/>
    </location>
</feature>
<name>A0A3M7PPE7_BRAPC</name>
<evidence type="ECO:0000313" key="3">
    <source>
        <dbReference type="Proteomes" id="UP000276133"/>
    </source>
</evidence>
<evidence type="ECO:0000313" key="2">
    <source>
        <dbReference type="EMBL" id="RNA01017.1"/>
    </source>
</evidence>
<proteinExistence type="predicted"/>
<gene>
    <name evidence="2" type="ORF">BpHYR1_010530</name>
</gene>
<accession>A0A3M7PPE7</accession>
<dbReference type="EMBL" id="REGN01009509">
    <property type="protein sequence ID" value="RNA01017.1"/>
    <property type="molecule type" value="Genomic_DNA"/>
</dbReference>
<keyword evidence="3" id="KW-1185">Reference proteome</keyword>
<protein>
    <submittedName>
        <fullName evidence="2">Uncharacterized protein</fullName>
    </submittedName>
</protein>
<comment type="caution">
    <text evidence="2">The sequence shown here is derived from an EMBL/GenBank/DDBJ whole genome shotgun (WGS) entry which is preliminary data.</text>
</comment>
<reference evidence="2 3" key="1">
    <citation type="journal article" date="2018" name="Sci. Rep.">
        <title>Genomic signatures of local adaptation to the degree of environmental predictability in rotifers.</title>
        <authorList>
            <person name="Franch-Gras L."/>
            <person name="Hahn C."/>
            <person name="Garcia-Roger E.M."/>
            <person name="Carmona M.J."/>
            <person name="Serra M."/>
            <person name="Gomez A."/>
        </authorList>
    </citation>
    <scope>NUCLEOTIDE SEQUENCE [LARGE SCALE GENOMIC DNA]</scope>
    <source>
        <strain evidence="2">HYR1</strain>
    </source>
</reference>
<dbReference type="AlphaFoldDB" id="A0A3M7PPE7"/>